<keyword evidence="9" id="KW-1185">Reference proteome</keyword>
<dbReference type="Pfam" id="PF01061">
    <property type="entry name" value="ABC2_membrane"/>
    <property type="match status" value="1"/>
</dbReference>
<dbReference type="InterPro" id="IPR000412">
    <property type="entry name" value="ABC_2_transport"/>
</dbReference>
<evidence type="ECO:0000256" key="4">
    <source>
        <dbReference type="ARBA" id="ARBA00023136"/>
    </source>
</evidence>
<keyword evidence="3 6" id="KW-1133">Transmembrane helix</keyword>
<gene>
    <name evidence="8" type="ORF">ACIBG2_16375</name>
</gene>
<sequence length="253" mass="26880">MRILSEVGLVFRRQLTLSLRSPAWVVVGLLQPVLYLALFGPLLQPLTGLPQFPRGDAWQVFVPGLLVMQAIFGAVYVGFGLLADWRSGVLERLRVTPMRRFSLLMGRVLHDAVVLVVQSVVLVLVALALGFRAPVPAVLIGLGFMLLVGIALAALSYMIALKVKNEGALAPALNTIGMPVFLLSGILLPLSMAPSWLNAVAYVNPLRYVVEGMREAMLGDYTAVAVGVGLAVAVATAAVALLGGIRAFNAENA</sequence>
<dbReference type="PANTHER" id="PTHR43229:SF2">
    <property type="entry name" value="NODULATION PROTEIN J"/>
    <property type="match status" value="1"/>
</dbReference>
<evidence type="ECO:0000256" key="3">
    <source>
        <dbReference type="ARBA" id="ARBA00022989"/>
    </source>
</evidence>
<feature type="domain" description="ABC transmembrane type-2" evidence="7">
    <location>
        <begin position="23"/>
        <end position="251"/>
    </location>
</feature>
<name>A0ABW7YTQ2_9ACTN</name>
<dbReference type="EMBL" id="JBITGY010000004">
    <property type="protein sequence ID" value="MFI6498965.1"/>
    <property type="molecule type" value="Genomic_DNA"/>
</dbReference>
<feature type="transmembrane region" description="Helical" evidence="6">
    <location>
        <begin position="223"/>
        <end position="245"/>
    </location>
</feature>
<dbReference type="InterPro" id="IPR051784">
    <property type="entry name" value="Nod_factor_ABC_transporter"/>
</dbReference>
<evidence type="ECO:0000259" key="7">
    <source>
        <dbReference type="PROSITE" id="PS51012"/>
    </source>
</evidence>
<keyword evidence="2 6" id="KW-0812">Transmembrane</keyword>
<reference evidence="8 9" key="1">
    <citation type="submission" date="2024-10" db="EMBL/GenBank/DDBJ databases">
        <title>The Natural Products Discovery Center: Release of the First 8490 Sequenced Strains for Exploring Actinobacteria Biosynthetic Diversity.</title>
        <authorList>
            <person name="Kalkreuter E."/>
            <person name="Kautsar S.A."/>
            <person name="Yang D."/>
            <person name="Bader C.D."/>
            <person name="Teijaro C.N."/>
            <person name="Fluegel L."/>
            <person name="Davis C.M."/>
            <person name="Simpson J.R."/>
            <person name="Lauterbach L."/>
            <person name="Steele A.D."/>
            <person name="Gui C."/>
            <person name="Meng S."/>
            <person name="Li G."/>
            <person name="Viehrig K."/>
            <person name="Ye F."/>
            <person name="Su P."/>
            <person name="Kiefer A.F."/>
            <person name="Nichols A."/>
            <person name="Cepeda A.J."/>
            <person name="Yan W."/>
            <person name="Fan B."/>
            <person name="Jiang Y."/>
            <person name="Adhikari A."/>
            <person name="Zheng C.-J."/>
            <person name="Schuster L."/>
            <person name="Cowan T.M."/>
            <person name="Smanski M.J."/>
            <person name="Chevrette M.G."/>
            <person name="De Carvalho L.P.S."/>
            <person name="Shen B."/>
        </authorList>
    </citation>
    <scope>NUCLEOTIDE SEQUENCE [LARGE SCALE GENOMIC DNA]</scope>
    <source>
        <strain evidence="8 9">NPDC050545</strain>
    </source>
</reference>
<evidence type="ECO:0000256" key="2">
    <source>
        <dbReference type="ARBA" id="ARBA00022692"/>
    </source>
</evidence>
<dbReference type="PROSITE" id="PS51012">
    <property type="entry name" value="ABC_TM2"/>
    <property type="match status" value="1"/>
</dbReference>
<feature type="transmembrane region" description="Helical" evidence="6">
    <location>
        <begin position="137"/>
        <end position="159"/>
    </location>
</feature>
<keyword evidence="6" id="KW-0813">Transport</keyword>
<evidence type="ECO:0000256" key="6">
    <source>
        <dbReference type="RuleBase" id="RU361157"/>
    </source>
</evidence>
<dbReference type="Proteomes" id="UP001612741">
    <property type="component" value="Unassembled WGS sequence"/>
</dbReference>
<organism evidence="8 9">
    <name type="scientific">Nonomuraea typhae</name>
    <dbReference type="NCBI Taxonomy" id="2603600"/>
    <lineage>
        <taxon>Bacteria</taxon>
        <taxon>Bacillati</taxon>
        <taxon>Actinomycetota</taxon>
        <taxon>Actinomycetes</taxon>
        <taxon>Streptosporangiales</taxon>
        <taxon>Streptosporangiaceae</taxon>
        <taxon>Nonomuraea</taxon>
    </lineage>
</organism>
<protein>
    <recommendedName>
        <fullName evidence="6">Transport permease protein</fullName>
    </recommendedName>
</protein>
<keyword evidence="6" id="KW-1003">Cell membrane</keyword>
<comment type="subcellular location">
    <subcellularLocation>
        <location evidence="6">Cell membrane</location>
        <topology evidence="6">Multi-pass membrane protein</topology>
    </subcellularLocation>
    <subcellularLocation>
        <location evidence="1">Membrane</location>
        <topology evidence="1">Multi-pass membrane protein</topology>
    </subcellularLocation>
</comment>
<evidence type="ECO:0000256" key="5">
    <source>
        <dbReference type="ARBA" id="ARBA00023251"/>
    </source>
</evidence>
<keyword evidence="4 6" id="KW-0472">Membrane</keyword>
<evidence type="ECO:0000313" key="9">
    <source>
        <dbReference type="Proteomes" id="UP001612741"/>
    </source>
</evidence>
<evidence type="ECO:0000313" key="8">
    <source>
        <dbReference type="EMBL" id="MFI6498965.1"/>
    </source>
</evidence>
<dbReference type="InterPro" id="IPR047817">
    <property type="entry name" value="ABC2_TM_bact-type"/>
</dbReference>
<dbReference type="InterPro" id="IPR013525">
    <property type="entry name" value="ABC2_TM"/>
</dbReference>
<evidence type="ECO:0000256" key="1">
    <source>
        <dbReference type="ARBA" id="ARBA00004141"/>
    </source>
</evidence>
<dbReference type="PIRSF" id="PIRSF006648">
    <property type="entry name" value="DrrB"/>
    <property type="match status" value="1"/>
</dbReference>
<dbReference type="RefSeq" id="WP_397082198.1">
    <property type="nucleotide sequence ID" value="NZ_JBITGY010000004.1"/>
</dbReference>
<feature type="transmembrane region" description="Helical" evidence="6">
    <location>
        <begin position="180"/>
        <end position="203"/>
    </location>
</feature>
<accession>A0ABW7YTQ2</accession>
<comment type="similarity">
    <text evidence="6">Belongs to the ABC-2 integral membrane protein family.</text>
</comment>
<comment type="caution">
    <text evidence="8">The sequence shown here is derived from an EMBL/GenBank/DDBJ whole genome shotgun (WGS) entry which is preliminary data.</text>
</comment>
<feature type="transmembrane region" description="Helical" evidence="6">
    <location>
        <begin position="104"/>
        <end position="131"/>
    </location>
</feature>
<feature type="transmembrane region" description="Helical" evidence="6">
    <location>
        <begin position="21"/>
        <end position="40"/>
    </location>
</feature>
<keyword evidence="5" id="KW-0046">Antibiotic resistance</keyword>
<proteinExistence type="inferred from homology"/>
<dbReference type="PANTHER" id="PTHR43229">
    <property type="entry name" value="NODULATION PROTEIN J"/>
    <property type="match status" value="1"/>
</dbReference>
<feature type="transmembrane region" description="Helical" evidence="6">
    <location>
        <begin position="60"/>
        <end position="83"/>
    </location>
</feature>